<feature type="compositionally biased region" description="Polar residues" evidence="4">
    <location>
        <begin position="86"/>
        <end position="97"/>
    </location>
</feature>
<evidence type="ECO:0000313" key="7">
    <source>
        <dbReference type="Proteomes" id="UP000297245"/>
    </source>
</evidence>
<name>A0A4S8LKH4_DENBC</name>
<dbReference type="GO" id="GO:0000978">
    <property type="term" value="F:RNA polymerase II cis-regulatory region sequence-specific DNA binding"/>
    <property type="evidence" value="ECO:0007669"/>
    <property type="project" value="TreeGrafter"/>
</dbReference>
<organism evidence="6 7">
    <name type="scientific">Dendrothele bispora (strain CBS 962.96)</name>
    <dbReference type="NCBI Taxonomy" id="1314807"/>
    <lineage>
        <taxon>Eukaryota</taxon>
        <taxon>Fungi</taxon>
        <taxon>Dikarya</taxon>
        <taxon>Basidiomycota</taxon>
        <taxon>Agaricomycotina</taxon>
        <taxon>Agaricomycetes</taxon>
        <taxon>Agaricomycetidae</taxon>
        <taxon>Agaricales</taxon>
        <taxon>Agaricales incertae sedis</taxon>
        <taxon>Dendrothele</taxon>
    </lineage>
</organism>
<sequence length="457" mass="50704">MLYRSYFWSTQKDTISERDHRQISRLTGVLWNKLPEDQKEVFRKEAEAVKKEHMAKFPDYKYAPSREAGSVGKNTTGRRGLIGRSARTQVKSGSSRGKQQKAGSRKRVSVSKTKLKAEREEEALESRRCQHLAEELLNDTTYASERTPRPSSSPAPSPFKIENEADMDGYADAGNDVKREQGAERVDEPEVELEASPLSTPRFSYPFGVHYKSQLDSDDEEDVFVPTEDIPPLDLSTPDPFKSPRVEPKANKVKCAAKPVTPLTVPSTIFDPSTTNTPALESVPVPPSYVHIDPQFGVKPDTHRLSPSPDSSSPCSPTFSEMDDHEGELPLLFSKGSDEADLTSFFTSCSKPGLAPSSSLASSSTASSRLNGLSPFTDHANPDTWLPSADNSHYLLRDPTADTSDSRSSNKYSSAELSPSLHLNELFQPIDMDFDLEPSILLNDVFDEFVMMPMEEF</sequence>
<feature type="compositionally biased region" description="Low complexity" evidence="4">
    <location>
        <begin position="306"/>
        <end position="320"/>
    </location>
</feature>
<evidence type="ECO:0000259" key="5">
    <source>
        <dbReference type="PROSITE" id="PS50118"/>
    </source>
</evidence>
<keyword evidence="7" id="KW-1185">Reference proteome</keyword>
<dbReference type="Pfam" id="PF00505">
    <property type="entry name" value="HMG_box"/>
    <property type="match status" value="1"/>
</dbReference>
<feature type="compositionally biased region" description="Basic and acidic residues" evidence="4">
    <location>
        <begin position="115"/>
        <end position="127"/>
    </location>
</feature>
<dbReference type="Proteomes" id="UP000297245">
    <property type="component" value="Unassembled WGS sequence"/>
</dbReference>
<dbReference type="GO" id="GO:0005634">
    <property type="term" value="C:nucleus"/>
    <property type="evidence" value="ECO:0007669"/>
    <property type="project" value="UniProtKB-UniRule"/>
</dbReference>
<gene>
    <name evidence="6" type="ORF">K435DRAFT_729210</name>
</gene>
<feature type="DNA-binding region" description="HMG box" evidence="3">
    <location>
        <begin position="1"/>
        <end position="61"/>
    </location>
</feature>
<feature type="region of interest" description="Disordered" evidence="4">
    <location>
        <begin position="180"/>
        <end position="199"/>
    </location>
</feature>
<dbReference type="PANTHER" id="PTHR45789">
    <property type="entry name" value="FI18025P1"/>
    <property type="match status" value="1"/>
</dbReference>
<reference evidence="6 7" key="1">
    <citation type="journal article" date="2019" name="Nat. Ecol. Evol.">
        <title>Megaphylogeny resolves global patterns of mushroom evolution.</title>
        <authorList>
            <person name="Varga T."/>
            <person name="Krizsan K."/>
            <person name="Foldi C."/>
            <person name="Dima B."/>
            <person name="Sanchez-Garcia M."/>
            <person name="Sanchez-Ramirez S."/>
            <person name="Szollosi G.J."/>
            <person name="Szarkandi J.G."/>
            <person name="Papp V."/>
            <person name="Albert L."/>
            <person name="Andreopoulos W."/>
            <person name="Angelini C."/>
            <person name="Antonin V."/>
            <person name="Barry K.W."/>
            <person name="Bougher N.L."/>
            <person name="Buchanan P."/>
            <person name="Buyck B."/>
            <person name="Bense V."/>
            <person name="Catcheside P."/>
            <person name="Chovatia M."/>
            <person name="Cooper J."/>
            <person name="Damon W."/>
            <person name="Desjardin D."/>
            <person name="Finy P."/>
            <person name="Geml J."/>
            <person name="Haridas S."/>
            <person name="Hughes K."/>
            <person name="Justo A."/>
            <person name="Karasinski D."/>
            <person name="Kautmanova I."/>
            <person name="Kiss B."/>
            <person name="Kocsube S."/>
            <person name="Kotiranta H."/>
            <person name="LaButti K.M."/>
            <person name="Lechner B.E."/>
            <person name="Liimatainen K."/>
            <person name="Lipzen A."/>
            <person name="Lukacs Z."/>
            <person name="Mihaltcheva S."/>
            <person name="Morgado L.N."/>
            <person name="Niskanen T."/>
            <person name="Noordeloos M.E."/>
            <person name="Ohm R.A."/>
            <person name="Ortiz-Santana B."/>
            <person name="Ovrebo C."/>
            <person name="Racz N."/>
            <person name="Riley R."/>
            <person name="Savchenko A."/>
            <person name="Shiryaev A."/>
            <person name="Soop K."/>
            <person name="Spirin V."/>
            <person name="Szebenyi C."/>
            <person name="Tomsovsky M."/>
            <person name="Tulloss R.E."/>
            <person name="Uehling J."/>
            <person name="Grigoriev I.V."/>
            <person name="Vagvolgyi C."/>
            <person name="Papp T."/>
            <person name="Martin F.M."/>
            <person name="Miettinen O."/>
            <person name="Hibbett D.S."/>
            <person name="Nagy L.G."/>
        </authorList>
    </citation>
    <scope>NUCLEOTIDE SEQUENCE [LARGE SCALE GENOMIC DNA]</scope>
    <source>
        <strain evidence="6 7">CBS 962.96</strain>
    </source>
</reference>
<dbReference type="OrthoDB" id="6247875at2759"/>
<evidence type="ECO:0000256" key="2">
    <source>
        <dbReference type="ARBA" id="ARBA00023242"/>
    </source>
</evidence>
<keyword evidence="1 3" id="KW-0238">DNA-binding</keyword>
<accession>A0A4S8LKH4</accession>
<evidence type="ECO:0000256" key="4">
    <source>
        <dbReference type="SAM" id="MobiDB-lite"/>
    </source>
</evidence>
<evidence type="ECO:0000256" key="1">
    <source>
        <dbReference type="ARBA" id="ARBA00023125"/>
    </source>
</evidence>
<feature type="region of interest" description="Disordered" evidence="4">
    <location>
        <begin position="218"/>
        <end position="251"/>
    </location>
</feature>
<evidence type="ECO:0000256" key="3">
    <source>
        <dbReference type="PROSITE-ProRule" id="PRU00267"/>
    </source>
</evidence>
<dbReference type="AlphaFoldDB" id="A0A4S8LKH4"/>
<dbReference type="InterPro" id="IPR051356">
    <property type="entry name" value="SOX/SOX-like_TF"/>
</dbReference>
<keyword evidence="2 3" id="KW-0539">Nucleus</keyword>
<feature type="region of interest" description="Disordered" evidence="4">
    <location>
        <begin position="61"/>
        <end position="127"/>
    </location>
</feature>
<feature type="region of interest" description="Disordered" evidence="4">
    <location>
        <begin position="266"/>
        <end position="327"/>
    </location>
</feature>
<evidence type="ECO:0000313" key="6">
    <source>
        <dbReference type="EMBL" id="THU89403.1"/>
    </source>
</evidence>
<dbReference type="GO" id="GO:0000981">
    <property type="term" value="F:DNA-binding transcription factor activity, RNA polymerase II-specific"/>
    <property type="evidence" value="ECO:0007669"/>
    <property type="project" value="TreeGrafter"/>
</dbReference>
<dbReference type="PROSITE" id="PS50118">
    <property type="entry name" value="HMG_BOX_2"/>
    <property type="match status" value="1"/>
</dbReference>
<feature type="compositionally biased region" description="Polar residues" evidence="4">
    <location>
        <begin position="266"/>
        <end position="279"/>
    </location>
</feature>
<dbReference type="InterPro" id="IPR036910">
    <property type="entry name" value="HMG_box_dom_sf"/>
</dbReference>
<dbReference type="CDD" id="cd01389">
    <property type="entry name" value="HMG-box_ROX1-like"/>
    <property type="match status" value="1"/>
</dbReference>
<dbReference type="InterPro" id="IPR009071">
    <property type="entry name" value="HMG_box_dom"/>
</dbReference>
<dbReference type="SUPFAM" id="SSF47095">
    <property type="entry name" value="HMG-box"/>
    <property type="match status" value="1"/>
</dbReference>
<dbReference type="Gene3D" id="1.10.30.10">
    <property type="entry name" value="High mobility group box domain"/>
    <property type="match status" value="1"/>
</dbReference>
<feature type="domain" description="HMG box" evidence="5">
    <location>
        <begin position="1"/>
        <end position="61"/>
    </location>
</feature>
<dbReference type="EMBL" id="ML179368">
    <property type="protein sequence ID" value="THU89403.1"/>
    <property type="molecule type" value="Genomic_DNA"/>
</dbReference>
<protein>
    <recommendedName>
        <fullName evidence="5">HMG box domain-containing protein</fullName>
    </recommendedName>
</protein>
<proteinExistence type="predicted"/>
<feature type="region of interest" description="Disordered" evidence="4">
    <location>
        <begin position="139"/>
        <end position="174"/>
    </location>
</feature>
<dbReference type="PANTHER" id="PTHR45789:SF2">
    <property type="entry name" value="FI18025P1"/>
    <property type="match status" value="1"/>
</dbReference>